<evidence type="ECO:0000313" key="14">
    <source>
        <dbReference type="Proteomes" id="UP000606193"/>
    </source>
</evidence>
<evidence type="ECO:0000256" key="6">
    <source>
        <dbReference type="ARBA" id="ARBA00022840"/>
    </source>
</evidence>
<dbReference type="Gene3D" id="3.40.1190.10">
    <property type="entry name" value="Mur-like, catalytic domain"/>
    <property type="match status" value="1"/>
</dbReference>
<dbReference type="EC" id="6.3.2.17" evidence="2"/>
<evidence type="ECO:0000256" key="7">
    <source>
        <dbReference type="ARBA" id="ARBA00022842"/>
    </source>
</evidence>
<evidence type="ECO:0000313" key="13">
    <source>
        <dbReference type="EMBL" id="MBC8561980.1"/>
    </source>
</evidence>
<dbReference type="InterPro" id="IPR036565">
    <property type="entry name" value="Mur-like_cat_sf"/>
</dbReference>
<dbReference type="InterPro" id="IPR036615">
    <property type="entry name" value="Mur_ligase_C_dom_sf"/>
</dbReference>
<evidence type="ECO:0000256" key="1">
    <source>
        <dbReference type="ARBA" id="ARBA00008276"/>
    </source>
</evidence>
<dbReference type="InterPro" id="IPR001645">
    <property type="entry name" value="Folylpolyglutamate_synth"/>
</dbReference>
<dbReference type="InterPro" id="IPR018109">
    <property type="entry name" value="Folylpolyglutamate_synth_CS"/>
</dbReference>
<keyword evidence="3 10" id="KW-0436">Ligase</keyword>
<evidence type="ECO:0000256" key="2">
    <source>
        <dbReference type="ARBA" id="ARBA00013025"/>
    </source>
</evidence>
<dbReference type="PANTHER" id="PTHR11136:SF0">
    <property type="entry name" value="DIHYDROFOLATE SYNTHETASE-RELATED"/>
    <property type="match status" value="1"/>
</dbReference>
<keyword evidence="7" id="KW-0460">Magnesium</keyword>
<evidence type="ECO:0000256" key="3">
    <source>
        <dbReference type="ARBA" id="ARBA00022598"/>
    </source>
</evidence>
<keyword evidence="5 10" id="KW-0547">Nucleotide-binding</keyword>
<dbReference type="PANTHER" id="PTHR11136">
    <property type="entry name" value="FOLYLPOLYGLUTAMATE SYNTHASE-RELATED"/>
    <property type="match status" value="1"/>
</dbReference>
<dbReference type="Pfam" id="PF08245">
    <property type="entry name" value="Mur_ligase_M"/>
    <property type="match status" value="1"/>
</dbReference>
<feature type="domain" description="Mur ligase C-terminal" evidence="11">
    <location>
        <begin position="302"/>
        <end position="426"/>
    </location>
</feature>
<proteinExistence type="inferred from homology"/>
<organism evidence="13 14">
    <name type="scientific">Jutongia huaianensis</name>
    <dbReference type="NCBI Taxonomy" id="2763668"/>
    <lineage>
        <taxon>Bacteria</taxon>
        <taxon>Bacillati</taxon>
        <taxon>Bacillota</taxon>
        <taxon>Clostridia</taxon>
        <taxon>Lachnospirales</taxon>
        <taxon>Lachnospiraceae</taxon>
        <taxon>Jutongia</taxon>
    </lineage>
</organism>
<dbReference type="Gene3D" id="3.90.190.20">
    <property type="entry name" value="Mur ligase, C-terminal domain"/>
    <property type="match status" value="1"/>
</dbReference>
<name>A0ABR7N0Y7_9FIRM</name>
<dbReference type="PROSITE" id="PS01012">
    <property type="entry name" value="FOLYLPOLYGLU_SYNT_2"/>
    <property type="match status" value="1"/>
</dbReference>
<gene>
    <name evidence="13" type="ORF">H8704_04925</name>
</gene>
<comment type="similarity">
    <text evidence="1 10">Belongs to the folylpolyglutamate synthase family.</text>
</comment>
<comment type="caution">
    <text evidence="13">The sequence shown here is derived from an EMBL/GenBank/DDBJ whole genome shotgun (WGS) entry which is preliminary data.</text>
</comment>
<dbReference type="NCBIfam" id="TIGR01499">
    <property type="entry name" value="folC"/>
    <property type="match status" value="1"/>
</dbReference>
<evidence type="ECO:0000259" key="12">
    <source>
        <dbReference type="Pfam" id="PF08245"/>
    </source>
</evidence>
<evidence type="ECO:0000259" key="11">
    <source>
        <dbReference type="Pfam" id="PF02875"/>
    </source>
</evidence>
<keyword evidence="6 10" id="KW-0067">ATP-binding</keyword>
<sequence>MNYQEAVEYIEEIRKKLASDYSMERVMKLAELMGHPEKKLRVVHIAGTNGKGSVGAYISNALAMSGYSVGRFASPALFDPREQIQRISGNHFGTDVEWISEEEVARCVTELVVSVNKMEAAGLDCPTAFEIETVMAYCQMVRWHVDVAVIEVGMGGRNDATNIIEKPALTVFTKISRDHTAFLGDTIEEIAYQKFGIIKAGCPVVSVRQDNTVMEMLKEICQHRGLKLRVAEPEQIRQKDFSLEKTLFRYQGYPLEIRQLGYYQPENAVIAFEALKLMAQTGFHKINISSVQTAFRETKWTGRFELISKDPFLILDGAHNPDGAVALKKSLEIYFPAQRFRYIFGVFRDKDYQKILDEMLPLATSVYTVQAAGERGMDPGELAEIVEKKCRKYDREIPVESCQTVAQALQKIEKDGHNTKTIIFGSLSFLHEVYRFFDTSRYI</sequence>
<protein>
    <recommendedName>
        <fullName evidence="2">tetrahydrofolate synthase</fullName>
        <ecNumber evidence="2">6.3.2.17</ecNumber>
    </recommendedName>
    <alternativeName>
        <fullName evidence="8">Tetrahydrofolylpolyglutamate synthase</fullName>
    </alternativeName>
</protein>
<dbReference type="RefSeq" id="WP_249297553.1">
    <property type="nucleotide sequence ID" value="NZ_JACRSX010000004.1"/>
</dbReference>
<evidence type="ECO:0000256" key="8">
    <source>
        <dbReference type="ARBA" id="ARBA00030592"/>
    </source>
</evidence>
<keyword evidence="4" id="KW-0479">Metal-binding</keyword>
<dbReference type="Pfam" id="PF02875">
    <property type="entry name" value="Mur_ligase_C"/>
    <property type="match status" value="1"/>
</dbReference>
<dbReference type="InterPro" id="IPR004101">
    <property type="entry name" value="Mur_ligase_C"/>
</dbReference>
<comment type="catalytic activity">
    <reaction evidence="9">
        <text>(6S)-5,6,7,8-tetrahydrofolyl-(gamma-L-Glu)(n) + L-glutamate + ATP = (6S)-5,6,7,8-tetrahydrofolyl-(gamma-L-Glu)(n+1) + ADP + phosphate + H(+)</text>
        <dbReference type="Rhea" id="RHEA:10580"/>
        <dbReference type="Rhea" id="RHEA-COMP:14738"/>
        <dbReference type="Rhea" id="RHEA-COMP:14740"/>
        <dbReference type="ChEBI" id="CHEBI:15378"/>
        <dbReference type="ChEBI" id="CHEBI:29985"/>
        <dbReference type="ChEBI" id="CHEBI:30616"/>
        <dbReference type="ChEBI" id="CHEBI:43474"/>
        <dbReference type="ChEBI" id="CHEBI:141005"/>
        <dbReference type="ChEBI" id="CHEBI:456216"/>
        <dbReference type="EC" id="6.3.2.17"/>
    </reaction>
</comment>
<dbReference type="PIRSF" id="PIRSF001563">
    <property type="entry name" value="Folylpolyglu_synth"/>
    <property type="match status" value="1"/>
</dbReference>
<keyword evidence="14" id="KW-1185">Reference proteome</keyword>
<dbReference type="Proteomes" id="UP000606193">
    <property type="component" value="Unassembled WGS sequence"/>
</dbReference>
<dbReference type="EMBL" id="JACRSX010000004">
    <property type="protein sequence ID" value="MBC8561980.1"/>
    <property type="molecule type" value="Genomic_DNA"/>
</dbReference>
<accession>A0ABR7N0Y7</accession>
<feature type="domain" description="Mur ligase central" evidence="12">
    <location>
        <begin position="128"/>
        <end position="274"/>
    </location>
</feature>
<evidence type="ECO:0000256" key="9">
    <source>
        <dbReference type="ARBA" id="ARBA00047493"/>
    </source>
</evidence>
<dbReference type="SUPFAM" id="SSF53244">
    <property type="entry name" value="MurD-like peptide ligases, peptide-binding domain"/>
    <property type="match status" value="1"/>
</dbReference>
<reference evidence="13 14" key="1">
    <citation type="submission" date="2020-08" db="EMBL/GenBank/DDBJ databases">
        <title>Genome public.</title>
        <authorList>
            <person name="Liu C."/>
            <person name="Sun Q."/>
        </authorList>
    </citation>
    <scope>NUCLEOTIDE SEQUENCE [LARGE SCALE GENOMIC DNA]</scope>
    <source>
        <strain evidence="13 14">NSJ-37</strain>
    </source>
</reference>
<evidence type="ECO:0000256" key="10">
    <source>
        <dbReference type="PIRNR" id="PIRNR001563"/>
    </source>
</evidence>
<evidence type="ECO:0000256" key="5">
    <source>
        <dbReference type="ARBA" id="ARBA00022741"/>
    </source>
</evidence>
<evidence type="ECO:0000256" key="4">
    <source>
        <dbReference type="ARBA" id="ARBA00022723"/>
    </source>
</evidence>
<dbReference type="InterPro" id="IPR013221">
    <property type="entry name" value="Mur_ligase_cen"/>
</dbReference>
<dbReference type="SUPFAM" id="SSF53623">
    <property type="entry name" value="MurD-like peptide ligases, catalytic domain"/>
    <property type="match status" value="1"/>
</dbReference>